<accession>A0A964FG94</accession>
<keyword evidence="1" id="KW-0812">Transmembrane</keyword>
<evidence type="ECO:0000313" key="3">
    <source>
        <dbReference type="Proteomes" id="UP000729733"/>
    </source>
</evidence>
<evidence type="ECO:0000256" key="1">
    <source>
        <dbReference type="SAM" id="Phobius"/>
    </source>
</evidence>
<keyword evidence="1" id="KW-1133">Transmembrane helix</keyword>
<dbReference type="Proteomes" id="UP000729733">
    <property type="component" value="Unassembled WGS sequence"/>
</dbReference>
<comment type="caution">
    <text evidence="2">The sequence shown here is derived from an EMBL/GenBank/DDBJ whole genome shotgun (WGS) entry which is preliminary data.</text>
</comment>
<dbReference type="PANTHER" id="PTHR38468:SF1">
    <property type="entry name" value="SLL0939 PROTEIN"/>
    <property type="match status" value="1"/>
</dbReference>
<dbReference type="EMBL" id="JADWDC010000032">
    <property type="protein sequence ID" value="MCC0177957.1"/>
    <property type="molecule type" value="Genomic_DNA"/>
</dbReference>
<keyword evidence="1" id="KW-0472">Membrane</keyword>
<dbReference type="RefSeq" id="WP_229641023.1">
    <property type="nucleotide sequence ID" value="NZ_JADWDC010000032.1"/>
</dbReference>
<dbReference type="Pfam" id="PF07784">
    <property type="entry name" value="DUF1622"/>
    <property type="match status" value="1"/>
</dbReference>
<dbReference type="InterPro" id="IPR012427">
    <property type="entry name" value="DUF1622"/>
</dbReference>
<dbReference type="AlphaFoldDB" id="A0A964FG94"/>
<name>A0A964FG94_9CYAN</name>
<protein>
    <submittedName>
        <fullName evidence="2">DUF1622 domain-containing protein</fullName>
    </submittedName>
</protein>
<feature type="transmembrane region" description="Helical" evidence="1">
    <location>
        <begin position="40"/>
        <end position="62"/>
    </location>
</feature>
<evidence type="ECO:0000313" key="2">
    <source>
        <dbReference type="EMBL" id="MCC0177957.1"/>
    </source>
</evidence>
<dbReference type="PANTHER" id="PTHR38468">
    <property type="entry name" value="SLL0939 PROTEIN"/>
    <property type="match status" value="1"/>
</dbReference>
<sequence length="151" mass="16716">MSYLLSGIKIAIATSAETTTSSPLMGFNHLAEDFLLEIVALLKIAIESIALVILALAIIKAVQELIWRNRRMDREEKLAQVRLDLGIALALSLEFLLAADIVATAVAPSWDALGKLATISAIRTFLNFFLEKEVKELAREKLAKFQHRAKQ</sequence>
<feature type="transmembrane region" description="Helical" evidence="1">
    <location>
        <begin position="83"/>
        <end position="106"/>
    </location>
</feature>
<organism evidence="2 3">
    <name type="scientific">Waterburya agarophytonicola KI4</name>
    <dbReference type="NCBI Taxonomy" id="2874699"/>
    <lineage>
        <taxon>Bacteria</taxon>
        <taxon>Bacillati</taxon>
        <taxon>Cyanobacteriota</taxon>
        <taxon>Cyanophyceae</taxon>
        <taxon>Pleurocapsales</taxon>
        <taxon>Hyellaceae</taxon>
        <taxon>Waterburya</taxon>
        <taxon>Waterburya agarophytonicola</taxon>
    </lineage>
</organism>
<reference evidence="2" key="1">
    <citation type="journal article" date="2021" name="Antonie Van Leeuwenhoek">
        <title>Draft genome and description of Waterburya agarophytonicola gen. nov. sp. nov. (Pleurocapsales, Cyanobacteria): a seaweed symbiont.</title>
        <authorList>
            <person name="Bonthond G."/>
            <person name="Shalygin S."/>
            <person name="Bayer T."/>
            <person name="Weinberger F."/>
        </authorList>
    </citation>
    <scope>NUCLEOTIDE SEQUENCE</scope>
    <source>
        <strain evidence="2">KI4</strain>
    </source>
</reference>
<keyword evidence="3" id="KW-1185">Reference proteome</keyword>
<gene>
    <name evidence="2" type="ORF">I4641_13310</name>
</gene>
<proteinExistence type="predicted"/>